<evidence type="ECO:0000259" key="7">
    <source>
        <dbReference type="Pfam" id="PF24160"/>
    </source>
</evidence>
<accession>A0A507F474</accession>
<keyword evidence="9" id="KW-1185">Reference proteome</keyword>
<feature type="domain" description="Root UVB sensitive protein C-terminal" evidence="7">
    <location>
        <begin position="363"/>
        <end position="444"/>
    </location>
</feature>
<reference evidence="8 9" key="1">
    <citation type="journal article" date="2019" name="Sci. Rep.">
        <title>Comparative genomics of chytrid fungi reveal insights into the obligate biotrophic and pathogenic lifestyle of Synchytrium endobioticum.</title>
        <authorList>
            <person name="van de Vossenberg B.T.L.H."/>
            <person name="Warris S."/>
            <person name="Nguyen H.D.T."/>
            <person name="van Gent-Pelzer M.P.E."/>
            <person name="Joly D.L."/>
            <person name="van de Geest H.C."/>
            <person name="Bonants P.J.M."/>
            <person name="Smith D.S."/>
            <person name="Levesque C.A."/>
            <person name="van der Lee T.A.J."/>
        </authorList>
    </citation>
    <scope>NUCLEOTIDE SEQUENCE [LARGE SCALE GENOMIC DNA]</scope>
    <source>
        <strain evidence="8 9">CBS 675.73</strain>
    </source>
</reference>
<evidence type="ECO:0000256" key="5">
    <source>
        <dbReference type="ARBA" id="ARBA00023136"/>
    </source>
</evidence>
<evidence type="ECO:0000313" key="9">
    <source>
        <dbReference type="Proteomes" id="UP000320333"/>
    </source>
</evidence>
<keyword evidence="5" id="KW-0472">Membrane</keyword>
<dbReference type="PANTHER" id="PTHR12770:SF31">
    <property type="entry name" value="RUS FAMILY MEMBER 1"/>
    <property type="match status" value="1"/>
</dbReference>
<dbReference type="OrthoDB" id="364779at2759"/>
<proteinExistence type="inferred from homology"/>
<dbReference type="InterPro" id="IPR054549">
    <property type="entry name" value="UVB_sens_RUS_dom"/>
</dbReference>
<keyword evidence="3" id="KW-0812">Transmembrane</keyword>
<evidence type="ECO:0000259" key="6">
    <source>
        <dbReference type="Pfam" id="PF04884"/>
    </source>
</evidence>
<evidence type="ECO:0000256" key="3">
    <source>
        <dbReference type="ARBA" id="ARBA00022692"/>
    </source>
</evidence>
<sequence length="461" mass="51083">MTHFRIISSKQSRNGGSGAINFLREAFLPVGYPDSVSADYTVYQAFDSLQAFCSNLSGVLAARAAFRRAGVGDASATATAATLTWIMQDGTGMIGRILYAWRVSFLLDADCKQWRFYADILNDSALSIEVLSPVLLPKSWFAFAACLSTLLKSLCGVTGGATKAALSQHFAIRDNMADLHAKEGSQETVVGLVGMILGSSLMYMIPDDSTLATLMAFVVFTSLHLICNYEGIRAVVMPSLNTQRAFLVLRAYMEEETNLKDDASIVTPRSILSPAQVSRIECIFWKLDYYSGSLWTRTSGFMVHPPKIELGSSLDRVLDAWGGKDAVSEKSWQELRQSFSNGLSQQRTRIAHFLAISSSVSGHHTILVALQQNATQTEILLAYYHSLLLQYRVVQMIGHTGHKNDLLDSEWCRSMVKRSCSEFSQTYESLLEGLDHNGWELDSVHQSRIYIHSSCRFALDE</sequence>
<evidence type="ECO:0000313" key="8">
    <source>
        <dbReference type="EMBL" id="TPX70465.1"/>
    </source>
</evidence>
<dbReference type="Pfam" id="PF24160">
    <property type="entry name" value="UVB_sens_C"/>
    <property type="match status" value="1"/>
</dbReference>
<protein>
    <recommendedName>
        <fullName evidence="10">DUF647 domain-containing protein</fullName>
    </recommendedName>
</protein>
<dbReference type="InterPro" id="IPR055412">
    <property type="entry name" value="UVB_sens_C"/>
</dbReference>
<dbReference type="GO" id="GO:0016020">
    <property type="term" value="C:membrane"/>
    <property type="evidence" value="ECO:0007669"/>
    <property type="project" value="UniProtKB-SubCell"/>
</dbReference>
<dbReference type="Proteomes" id="UP000320333">
    <property type="component" value="Unassembled WGS sequence"/>
</dbReference>
<comment type="similarity">
    <text evidence="2">Belongs to the RUS1 family.</text>
</comment>
<dbReference type="EMBL" id="QEAP01000286">
    <property type="protein sequence ID" value="TPX70465.1"/>
    <property type="molecule type" value="Genomic_DNA"/>
</dbReference>
<dbReference type="PANTHER" id="PTHR12770">
    <property type="entry name" value="RUS1 FAMILY PROTEIN C16ORF58"/>
    <property type="match status" value="1"/>
</dbReference>
<evidence type="ECO:0000256" key="4">
    <source>
        <dbReference type="ARBA" id="ARBA00022989"/>
    </source>
</evidence>
<comment type="caution">
    <text evidence="8">The sequence shown here is derived from an EMBL/GenBank/DDBJ whole genome shotgun (WGS) entry which is preliminary data.</text>
</comment>
<gene>
    <name evidence="8" type="ORF">CcCBS67573_g06553</name>
</gene>
<dbReference type="InterPro" id="IPR006968">
    <property type="entry name" value="RUS_fam"/>
</dbReference>
<dbReference type="Pfam" id="PF04884">
    <property type="entry name" value="UVB_sens_prot"/>
    <property type="match status" value="1"/>
</dbReference>
<keyword evidence="4" id="KW-1133">Transmembrane helix</keyword>
<evidence type="ECO:0000256" key="1">
    <source>
        <dbReference type="ARBA" id="ARBA00004370"/>
    </source>
</evidence>
<dbReference type="AlphaFoldDB" id="A0A507F474"/>
<comment type="subcellular location">
    <subcellularLocation>
        <location evidence="1">Membrane</location>
    </subcellularLocation>
</comment>
<name>A0A507F474_9FUNG</name>
<organism evidence="8 9">
    <name type="scientific">Chytriomyces confervae</name>
    <dbReference type="NCBI Taxonomy" id="246404"/>
    <lineage>
        <taxon>Eukaryota</taxon>
        <taxon>Fungi</taxon>
        <taxon>Fungi incertae sedis</taxon>
        <taxon>Chytridiomycota</taxon>
        <taxon>Chytridiomycota incertae sedis</taxon>
        <taxon>Chytridiomycetes</taxon>
        <taxon>Chytridiales</taxon>
        <taxon>Chytriomycetaceae</taxon>
        <taxon>Chytriomyces</taxon>
    </lineage>
</organism>
<evidence type="ECO:0000256" key="2">
    <source>
        <dbReference type="ARBA" id="ARBA00007558"/>
    </source>
</evidence>
<evidence type="ECO:0008006" key="10">
    <source>
        <dbReference type="Google" id="ProtNLM"/>
    </source>
</evidence>
<feature type="domain" description="Protein root UVB sensitive/RUS" evidence="6">
    <location>
        <begin position="19"/>
        <end position="255"/>
    </location>
</feature>